<accession>A0A7T7D8P9</accession>
<keyword evidence="2" id="KW-1185">Reference proteome</keyword>
<evidence type="ECO:0000313" key="1">
    <source>
        <dbReference type="EMBL" id="QQL05816.1"/>
    </source>
</evidence>
<sequence length="48" mass="5136">MKKLNTINADTQQIIPHAPLVRRGGDLLPQGLHLLAGAPKIGKSRLAL</sequence>
<proteinExistence type="predicted"/>
<dbReference type="Proteomes" id="UP000298642">
    <property type="component" value="Chromosome"/>
</dbReference>
<dbReference type="EMBL" id="CP034413">
    <property type="protein sequence ID" value="QQL05816.1"/>
    <property type="molecule type" value="Genomic_DNA"/>
</dbReference>
<dbReference type="AlphaFoldDB" id="A0A7T7D8P9"/>
<name>A0A7T7D8P9_9FIRM</name>
<reference evidence="2" key="1">
    <citation type="submission" date="2018-12" db="EMBL/GenBank/DDBJ databases">
        <title>Dusodibacter welbiota gen. nov., sp. nov., isolated from human faeces and emended description of the Oscillibacter genus.</title>
        <authorList>
            <person name="Le Roy T."/>
            <person name="Van der Smissen P."/>
            <person name="Delzenne N."/>
            <person name="Muccioli G."/>
            <person name="Collet J.F."/>
            <person name="Cani P.D."/>
        </authorList>
    </citation>
    <scope>NUCLEOTIDE SEQUENCE [LARGE SCALE GENOMIC DNA]</scope>
    <source>
        <strain evidence="2">J115</strain>
    </source>
</reference>
<gene>
    <name evidence="1" type="ORF">EIO64_18640</name>
</gene>
<organism evidence="1 2">
    <name type="scientific">Dysosmobacter welbionis</name>
    <dbReference type="NCBI Taxonomy" id="2093857"/>
    <lineage>
        <taxon>Bacteria</taxon>
        <taxon>Bacillati</taxon>
        <taxon>Bacillota</taxon>
        <taxon>Clostridia</taxon>
        <taxon>Eubacteriales</taxon>
        <taxon>Oscillospiraceae</taxon>
        <taxon>Dysosmobacter</taxon>
    </lineage>
</organism>
<dbReference type="KEGG" id="obj:EIO64_18640"/>
<protein>
    <submittedName>
        <fullName evidence="1">Uncharacterized protein</fullName>
    </submittedName>
</protein>
<evidence type="ECO:0000313" key="2">
    <source>
        <dbReference type="Proteomes" id="UP000298642"/>
    </source>
</evidence>
<dbReference type="RefSeq" id="WP_158629819.1">
    <property type="nucleotide sequence ID" value="NZ_CP034413.3"/>
</dbReference>